<dbReference type="InterPro" id="IPR050982">
    <property type="entry name" value="Auxin_biosynth/cation_transpt"/>
</dbReference>
<reference evidence="3 4" key="1">
    <citation type="submission" date="2018-12" db="EMBL/GenBank/DDBJ databases">
        <title>Cadmium resistance mechanism in endophytic bacteria Burkholderia cenocepacia YG-3.</title>
        <authorList>
            <person name="Zhang X."/>
            <person name="Wang X."/>
            <person name="Zhu Y."/>
        </authorList>
    </citation>
    <scope>NUCLEOTIDE SEQUENCE [LARGE SCALE GENOMIC DNA]</scope>
    <source>
        <strain evidence="3 4">YG-3</strain>
    </source>
</reference>
<dbReference type="Gene3D" id="3.50.50.60">
    <property type="entry name" value="FAD/NAD(P)-binding domain"/>
    <property type="match status" value="2"/>
</dbReference>
<dbReference type="GO" id="GO:0050660">
    <property type="term" value="F:flavin adenine dinucleotide binding"/>
    <property type="evidence" value="ECO:0007669"/>
    <property type="project" value="TreeGrafter"/>
</dbReference>
<evidence type="ECO:0000256" key="2">
    <source>
        <dbReference type="SAM" id="MobiDB-lite"/>
    </source>
</evidence>
<dbReference type="InterPro" id="IPR036188">
    <property type="entry name" value="FAD/NAD-bd_sf"/>
</dbReference>
<dbReference type="PANTHER" id="PTHR43539">
    <property type="entry name" value="FLAVIN-BINDING MONOOXYGENASE-LIKE PROTEIN (AFU_ORTHOLOGUE AFUA_4G09220)"/>
    <property type="match status" value="1"/>
</dbReference>
<keyword evidence="1" id="KW-0560">Oxidoreductase</keyword>
<dbReference type="SUPFAM" id="SSF51905">
    <property type="entry name" value="FAD/NAD(P)-binding domain"/>
    <property type="match status" value="1"/>
</dbReference>
<evidence type="ECO:0000256" key="1">
    <source>
        <dbReference type="ARBA" id="ARBA00023002"/>
    </source>
</evidence>
<sequence length="450" mass="48490">MTVEVTSIDTLVVGAGQAGIAMSEHLGALGVPHLVLERDRIAARWRTARWDSLVANGPAWHDRFPNMTIRGVDADGFATKDQMAEYFVDYARMIDAPIRTGVEVTRVARDSGRQGFVVETSEGTFHANRVVVATGPFQCPVIPAIAPTDARLTQIHSADYRNPAQLPAGNVLVVGAGSSGVQIAAELQRSGRQVYLSVGPHDRPPRAYRGRDFCWWLGVLGLWDMETMRPGRSHVTIAVSGADGGHTVDFRRLARDGVTLVGVTRAFDQGIVTFNADLAANIAAGDENYLSLLDAADAYVASNGLDLPEEPEARRIPADPPCLTAPLTQLDLAAAGVTTIIWATGYANDFGWLQVDAFDEHGKPKHQRGVASEPGLYFLGLPWLSRRGSAFIWGVWHDAKHVAGHIATQRSYQHYHESAARRSIAAAPQAGDHAAEPAVPSPMPTRAAAH</sequence>
<gene>
    <name evidence="3" type="ORF">D5R55_20240</name>
</gene>
<proteinExistence type="predicted"/>
<dbReference type="EMBL" id="CP034546">
    <property type="protein sequence ID" value="AZQ53296.1"/>
    <property type="molecule type" value="Genomic_DNA"/>
</dbReference>
<protein>
    <submittedName>
        <fullName evidence="3">FAD-dependent oxidoreductase</fullName>
    </submittedName>
</protein>
<dbReference type="PRINTS" id="PR00368">
    <property type="entry name" value="FADPNR"/>
</dbReference>
<dbReference type="Pfam" id="PF13738">
    <property type="entry name" value="Pyr_redox_3"/>
    <property type="match status" value="1"/>
</dbReference>
<dbReference type="PRINTS" id="PR00411">
    <property type="entry name" value="PNDRDTASEI"/>
</dbReference>
<evidence type="ECO:0000313" key="3">
    <source>
        <dbReference type="EMBL" id="AZQ53296.1"/>
    </source>
</evidence>
<name>A0A3Q9F5S8_9BURK</name>
<dbReference type="PANTHER" id="PTHR43539:SF78">
    <property type="entry name" value="FLAVIN-CONTAINING MONOOXYGENASE"/>
    <property type="match status" value="1"/>
</dbReference>
<organism evidence="3 4">
    <name type="scientific">Burkholderia cenocepacia</name>
    <dbReference type="NCBI Taxonomy" id="95486"/>
    <lineage>
        <taxon>Bacteria</taxon>
        <taxon>Pseudomonadati</taxon>
        <taxon>Pseudomonadota</taxon>
        <taxon>Betaproteobacteria</taxon>
        <taxon>Burkholderiales</taxon>
        <taxon>Burkholderiaceae</taxon>
        <taxon>Burkholderia</taxon>
        <taxon>Burkholderia cepacia complex</taxon>
    </lineage>
</organism>
<dbReference type="GO" id="GO:0004497">
    <property type="term" value="F:monooxygenase activity"/>
    <property type="evidence" value="ECO:0007669"/>
    <property type="project" value="TreeGrafter"/>
</dbReference>
<feature type="region of interest" description="Disordered" evidence="2">
    <location>
        <begin position="423"/>
        <end position="450"/>
    </location>
</feature>
<dbReference type="Proteomes" id="UP000277191">
    <property type="component" value="Chromosome 2"/>
</dbReference>
<dbReference type="AlphaFoldDB" id="A0A3Q9F5S8"/>
<accession>A0A3Q9F5S8</accession>
<dbReference type="RefSeq" id="WP_126365150.1">
    <property type="nucleotide sequence ID" value="NZ_CP034546.1"/>
</dbReference>
<evidence type="ECO:0000313" key="4">
    <source>
        <dbReference type="Proteomes" id="UP000277191"/>
    </source>
</evidence>